<dbReference type="Proteomes" id="UP000320390">
    <property type="component" value="Chromosome"/>
</dbReference>
<evidence type="ECO:0000313" key="6">
    <source>
        <dbReference type="EMBL" id="QDV07675.1"/>
    </source>
</evidence>
<dbReference type="GO" id="GO:0005737">
    <property type="term" value="C:cytoplasm"/>
    <property type="evidence" value="ECO:0007669"/>
    <property type="project" value="TreeGrafter"/>
</dbReference>
<keyword evidence="4" id="KW-0732">Signal</keyword>
<dbReference type="RefSeq" id="WP_419190237.1">
    <property type="nucleotide sequence ID" value="NZ_CP036434.1"/>
</dbReference>
<proteinExistence type="inferred from homology"/>
<reference evidence="6 7" key="1">
    <citation type="submission" date="2019-02" db="EMBL/GenBank/DDBJ databases">
        <title>Deep-cultivation of Planctomycetes and their phenomic and genomic characterization uncovers novel biology.</title>
        <authorList>
            <person name="Wiegand S."/>
            <person name="Jogler M."/>
            <person name="Boedeker C."/>
            <person name="Pinto D."/>
            <person name="Vollmers J."/>
            <person name="Rivas-Marin E."/>
            <person name="Kohn T."/>
            <person name="Peeters S.H."/>
            <person name="Heuer A."/>
            <person name="Rast P."/>
            <person name="Oberbeckmann S."/>
            <person name="Bunk B."/>
            <person name="Jeske O."/>
            <person name="Meyerdierks A."/>
            <person name="Storesund J.E."/>
            <person name="Kallscheuer N."/>
            <person name="Luecker S."/>
            <person name="Lage O.M."/>
            <person name="Pohl T."/>
            <person name="Merkel B.J."/>
            <person name="Hornburger P."/>
            <person name="Mueller R.-W."/>
            <person name="Bruemmer F."/>
            <person name="Labrenz M."/>
            <person name="Spormann A.M."/>
            <person name="Op den Camp H."/>
            <person name="Overmann J."/>
            <person name="Amann R."/>
            <person name="Jetten M.S.M."/>
            <person name="Mascher T."/>
            <person name="Medema M.H."/>
            <person name="Devos D.P."/>
            <person name="Kaster A.-K."/>
            <person name="Ovreas L."/>
            <person name="Rohde M."/>
            <person name="Galperin M.Y."/>
            <person name="Jogler C."/>
        </authorList>
    </citation>
    <scope>NUCLEOTIDE SEQUENCE [LARGE SCALE GENOMIC DNA]</scope>
    <source>
        <strain evidence="6 7">Poly30</strain>
    </source>
</reference>
<evidence type="ECO:0000256" key="4">
    <source>
        <dbReference type="SAM" id="SignalP"/>
    </source>
</evidence>
<dbReference type="GO" id="GO:0006689">
    <property type="term" value="P:ganglioside catabolic process"/>
    <property type="evidence" value="ECO:0007669"/>
    <property type="project" value="TreeGrafter"/>
</dbReference>
<dbReference type="EC" id="3.2.1.18" evidence="3"/>
<feature type="chain" id="PRO_5022170653" description="exo-alpha-sialidase" evidence="4">
    <location>
        <begin position="26"/>
        <end position="632"/>
    </location>
</feature>
<protein>
    <recommendedName>
        <fullName evidence="3">exo-alpha-sialidase</fullName>
        <ecNumber evidence="3">3.2.1.18</ecNumber>
    </recommendedName>
</protein>
<organism evidence="6 7">
    <name type="scientific">Saltatorellus ferox</name>
    <dbReference type="NCBI Taxonomy" id="2528018"/>
    <lineage>
        <taxon>Bacteria</taxon>
        <taxon>Pseudomonadati</taxon>
        <taxon>Planctomycetota</taxon>
        <taxon>Planctomycetia</taxon>
        <taxon>Planctomycetia incertae sedis</taxon>
        <taxon>Saltatorellus</taxon>
    </lineage>
</organism>
<evidence type="ECO:0000256" key="2">
    <source>
        <dbReference type="ARBA" id="ARBA00009348"/>
    </source>
</evidence>
<dbReference type="PANTHER" id="PTHR10628:SF30">
    <property type="entry name" value="EXO-ALPHA-SIALIDASE"/>
    <property type="match status" value="1"/>
</dbReference>
<dbReference type="GO" id="GO:0004308">
    <property type="term" value="F:exo-alpha-sialidase activity"/>
    <property type="evidence" value="ECO:0007669"/>
    <property type="project" value="UniProtKB-EC"/>
</dbReference>
<evidence type="ECO:0000313" key="7">
    <source>
        <dbReference type="Proteomes" id="UP000320390"/>
    </source>
</evidence>
<dbReference type="CDD" id="cd15482">
    <property type="entry name" value="Sialidase_non-viral"/>
    <property type="match status" value="1"/>
</dbReference>
<name>A0A518EUA4_9BACT</name>
<dbReference type="Pfam" id="PF13088">
    <property type="entry name" value="BNR_2"/>
    <property type="match status" value="1"/>
</dbReference>
<evidence type="ECO:0000259" key="5">
    <source>
        <dbReference type="Pfam" id="PF13088"/>
    </source>
</evidence>
<dbReference type="InterPro" id="IPR011040">
    <property type="entry name" value="Sialidase"/>
</dbReference>
<dbReference type="SUPFAM" id="SSF50939">
    <property type="entry name" value="Sialidases"/>
    <property type="match status" value="2"/>
</dbReference>
<comment type="catalytic activity">
    <reaction evidence="1">
        <text>Hydrolysis of alpha-(2-&gt;3)-, alpha-(2-&gt;6)-, alpha-(2-&gt;8)- glycosidic linkages of terminal sialic acid residues in oligosaccharides, glycoproteins, glycolipids, colominic acid and synthetic substrates.</text>
        <dbReference type="EC" id="3.2.1.18"/>
    </reaction>
</comment>
<dbReference type="GO" id="GO:0016020">
    <property type="term" value="C:membrane"/>
    <property type="evidence" value="ECO:0007669"/>
    <property type="project" value="TreeGrafter"/>
</dbReference>
<dbReference type="InterPro" id="IPR026856">
    <property type="entry name" value="Sialidase_fam"/>
</dbReference>
<keyword evidence="7" id="KW-1185">Reference proteome</keyword>
<gene>
    <name evidence="6" type="ORF">Poly30_32040</name>
</gene>
<comment type="similarity">
    <text evidence="2">Belongs to the glycosyl hydrolase 33 family.</text>
</comment>
<evidence type="ECO:0000256" key="3">
    <source>
        <dbReference type="ARBA" id="ARBA00012733"/>
    </source>
</evidence>
<sequence length="632" mass="65805" precursor="true">MRHALSSTLFTAVLAVLLPAPAAEAQTIRDASRLNVGGFNPNGDNQQDGTSIAVRGSDVYAVWAEQLGTTNFTQDIYFARSTDDGATFSAPIRVDLGEAANANDSDFPKIAAADNGNLVVVWEERRDAFALQSNNQDLFYNVSTDGGLTWRPTSLPLNTSTSGSDVNSDIDRSWLTVSGNTFHCTWEEDSIAGAGGNEEVFYTRSTDAGLTWSTPIIVSPATGTDDVDEPKVAADGSLVIVTWVDVNNNLAVARSTDGGATFSAPFIAESDVTGDVDEPQLEVKGSTVLITYNENDASTPGGEGVHVVVSNDGGATFRPEVTLSVQAVAVAGSDCDVPQCFIESASNMYVVYDEDSQAVAAGLPGGSGANNLYIAYTKDGGATWTKDVPISFDTNANRPEIVVANGFVVVAAELGADGSNTIAFFVSQDGGATFAPYLEVPSSGPDTDFVNRNECTFMAVSNVTNTVSLVYLDRTTGANEVYTAGLLLPNGVGTQYCTAAVNSTGSAASLMGEGSLDVTDNAFALNASALPPLSFGFFITSQSQGFVMNPGGSSGNLCVAGSIGRYVGSGQIKNSGAAGAFSLDLDLTQTPQPTGFVSITSGQTWNFQAWYRDSVGGQATSNFTNGLSIDFI</sequence>
<dbReference type="PANTHER" id="PTHR10628">
    <property type="entry name" value="SIALIDASE"/>
    <property type="match status" value="1"/>
</dbReference>
<accession>A0A518EUA4</accession>
<evidence type="ECO:0000256" key="1">
    <source>
        <dbReference type="ARBA" id="ARBA00000427"/>
    </source>
</evidence>
<dbReference type="GO" id="GO:0009313">
    <property type="term" value="P:oligosaccharide catabolic process"/>
    <property type="evidence" value="ECO:0007669"/>
    <property type="project" value="TreeGrafter"/>
</dbReference>
<dbReference type="EMBL" id="CP036434">
    <property type="protein sequence ID" value="QDV07675.1"/>
    <property type="molecule type" value="Genomic_DNA"/>
</dbReference>
<feature type="domain" description="Sialidase" evidence="5">
    <location>
        <begin position="73"/>
        <end position="269"/>
    </location>
</feature>
<dbReference type="InterPro" id="IPR036278">
    <property type="entry name" value="Sialidase_sf"/>
</dbReference>
<dbReference type="Gene3D" id="2.120.10.10">
    <property type="match status" value="3"/>
</dbReference>
<dbReference type="AlphaFoldDB" id="A0A518EUA4"/>
<feature type="signal peptide" evidence="4">
    <location>
        <begin position="1"/>
        <end position="25"/>
    </location>
</feature>